<evidence type="ECO:0000313" key="7">
    <source>
        <dbReference type="Proteomes" id="UP000807785"/>
    </source>
</evidence>
<evidence type="ECO:0000313" key="6">
    <source>
        <dbReference type="EMBL" id="MBK6974422.1"/>
    </source>
</evidence>
<dbReference type="AlphaFoldDB" id="A0A9D7HLR7"/>
<dbReference type="Gene3D" id="1.10.10.10">
    <property type="entry name" value="Winged helix-like DNA-binding domain superfamily/Winged helix DNA-binding domain"/>
    <property type="match status" value="1"/>
</dbReference>
<evidence type="ECO:0000256" key="4">
    <source>
        <dbReference type="PIRNR" id="PIRNR006707"/>
    </source>
</evidence>
<keyword evidence="1 4" id="KW-0805">Transcription regulation</keyword>
<dbReference type="GO" id="GO:0003677">
    <property type="term" value="F:DNA binding"/>
    <property type="evidence" value="ECO:0007669"/>
    <property type="project" value="UniProtKB-UniRule"/>
</dbReference>
<dbReference type="InterPro" id="IPR036390">
    <property type="entry name" value="WH_DNA-bd_sf"/>
</dbReference>
<gene>
    <name evidence="6" type="ORF">IPH26_16240</name>
</gene>
<dbReference type="PIRSF" id="PIRSF006707">
    <property type="entry name" value="MJ1563"/>
    <property type="match status" value="1"/>
</dbReference>
<name>A0A9D7HLR7_9PROT</name>
<sequence>MDAQNPLIAAKLTPVSERFVVHWGEMGTRWGVNRSVAQIHALLYLSERPLNAEEIADTLGVARSNVSNSLKELQAWQLARITHVLGDRRDHFMTSKDVWELFRLIVEGRRQRELAPTIATLRECLASPDFARESAESRQRIGETLQFIEVLTSWSDEMLRLKPETLAKVLKLGGRISKLIREDATTPAVSGNDSAGATGG</sequence>
<feature type="domain" description="HTH marR-type" evidence="5">
    <location>
        <begin position="31"/>
        <end position="89"/>
    </location>
</feature>
<comment type="caution">
    <text evidence="6">The sequence shown here is derived from an EMBL/GenBank/DDBJ whole genome shotgun (WGS) entry which is preliminary data.</text>
</comment>
<dbReference type="Proteomes" id="UP000807785">
    <property type="component" value="Unassembled WGS sequence"/>
</dbReference>
<evidence type="ECO:0000256" key="3">
    <source>
        <dbReference type="ARBA" id="ARBA00023163"/>
    </source>
</evidence>
<keyword evidence="3 4" id="KW-0804">Transcription</keyword>
<dbReference type="PANTHER" id="PTHR38465">
    <property type="entry name" value="HTH-TYPE TRANSCRIPTIONAL REGULATOR MJ1563-RELATED"/>
    <property type="match status" value="1"/>
</dbReference>
<evidence type="ECO:0000256" key="1">
    <source>
        <dbReference type="ARBA" id="ARBA00023015"/>
    </source>
</evidence>
<dbReference type="PANTHER" id="PTHR38465:SF1">
    <property type="entry name" value="HTH-TYPE TRANSCRIPTIONAL REGULATOR MJ1563-RELATED"/>
    <property type="match status" value="1"/>
</dbReference>
<evidence type="ECO:0000256" key="2">
    <source>
        <dbReference type="ARBA" id="ARBA00023125"/>
    </source>
</evidence>
<accession>A0A9D7HLR7</accession>
<dbReference type="InterPro" id="IPR052362">
    <property type="entry name" value="HTH-GbsR_regulator"/>
</dbReference>
<dbReference type="InterPro" id="IPR036388">
    <property type="entry name" value="WH-like_DNA-bd_sf"/>
</dbReference>
<evidence type="ECO:0000259" key="5">
    <source>
        <dbReference type="Pfam" id="PF12802"/>
    </source>
</evidence>
<comment type="similarity">
    <text evidence="4">Belongs to the GbsR family.</text>
</comment>
<dbReference type="Pfam" id="PF12802">
    <property type="entry name" value="MarR_2"/>
    <property type="match status" value="1"/>
</dbReference>
<protein>
    <recommendedName>
        <fullName evidence="4">HTH-type transcriptional regulator</fullName>
    </recommendedName>
</protein>
<proteinExistence type="inferred from homology"/>
<reference evidence="6" key="1">
    <citation type="submission" date="2020-10" db="EMBL/GenBank/DDBJ databases">
        <title>Connecting structure to function with the recovery of over 1000 high-quality activated sludge metagenome-assembled genomes encoding full-length rRNA genes using long-read sequencing.</title>
        <authorList>
            <person name="Singleton C.M."/>
            <person name="Petriglieri F."/>
            <person name="Kristensen J.M."/>
            <person name="Kirkegaard R.H."/>
            <person name="Michaelsen T.Y."/>
            <person name="Andersen M.H."/>
            <person name="Karst S.M."/>
            <person name="Dueholm M.S."/>
            <person name="Nielsen P.H."/>
            <person name="Albertsen M."/>
        </authorList>
    </citation>
    <scope>NUCLEOTIDE SEQUENCE</scope>
    <source>
        <strain evidence="6">Bjer_18-Q3-R1-45_BAT3C.347</strain>
    </source>
</reference>
<dbReference type="InterPro" id="IPR026282">
    <property type="entry name" value="MJ1563"/>
</dbReference>
<dbReference type="InterPro" id="IPR000835">
    <property type="entry name" value="HTH_MarR-typ"/>
</dbReference>
<dbReference type="SUPFAM" id="SSF46785">
    <property type="entry name" value="Winged helix' DNA-binding domain"/>
    <property type="match status" value="1"/>
</dbReference>
<keyword evidence="2 4" id="KW-0238">DNA-binding</keyword>
<dbReference type="GO" id="GO:0003700">
    <property type="term" value="F:DNA-binding transcription factor activity"/>
    <property type="evidence" value="ECO:0007669"/>
    <property type="project" value="InterPro"/>
</dbReference>
<dbReference type="EMBL" id="JADJEV010000004">
    <property type="protein sequence ID" value="MBK6974422.1"/>
    <property type="molecule type" value="Genomic_DNA"/>
</dbReference>
<organism evidence="6 7">
    <name type="scientific">Candidatus Methylophosphatis roskildensis</name>
    <dbReference type="NCBI Taxonomy" id="2899263"/>
    <lineage>
        <taxon>Bacteria</taxon>
        <taxon>Pseudomonadati</taxon>
        <taxon>Pseudomonadota</taxon>
        <taxon>Betaproteobacteria</taxon>
        <taxon>Nitrosomonadales</taxon>
        <taxon>Sterolibacteriaceae</taxon>
        <taxon>Candidatus Methylophosphatis</taxon>
    </lineage>
</organism>